<organism evidence="9 10">
    <name type="scientific">Staphylococcus rostri</name>
    <dbReference type="NCBI Taxonomy" id="522262"/>
    <lineage>
        <taxon>Bacteria</taxon>
        <taxon>Bacillati</taxon>
        <taxon>Bacillota</taxon>
        <taxon>Bacilli</taxon>
        <taxon>Bacillales</taxon>
        <taxon>Staphylococcaceae</taxon>
        <taxon>Staphylococcus</taxon>
    </lineage>
</organism>
<dbReference type="SUPFAM" id="SSF103473">
    <property type="entry name" value="MFS general substrate transporter"/>
    <property type="match status" value="1"/>
</dbReference>
<evidence type="ECO:0000256" key="2">
    <source>
        <dbReference type="ARBA" id="ARBA00022448"/>
    </source>
</evidence>
<keyword evidence="10" id="KW-1185">Reference proteome</keyword>
<dbReference type="InterPro" id="IPR020846">
    <property type="entry name" value="MFS_dom"/>
</dbReference>
<dbReference type="PROSITE" id="PS50850">
    <property type="entry name" value="MFS"/>
    <property type="match status" value="1"/>
</dbReference>
<feature type="transmembrane region" description="Helical" evidence="7">
    <location>
        <begin position="352"/>
        <end position="369"/>
    </location>
</feature>
<dbReference type="GO" id="GO:0005886">
    <property type="term" value="C:plasma membrane"/>
    <property type="evidence" value="ECO:0007669"/>
    <property type="project" value="UniProtKB-SubCell"/>
</dbReference>
<dbReference type="PANTHER" id="PTHR23513:SF6">
    <property type="entry name" value="MAJOR FACILITATOR SUPERFAMILY ASSOCIATED DOMAIN-CONTAINING PROTEIN"/>
    <property type="match status" value="1"/>
</dbReference>
<sequence length="401" mass="44595">MSYQSVIKDKRFLVYFLGVSISNFGNALTLFVFPLMVLQITHSPFQLGVVAALGYLPYALLGLPAGALIDRFNKKRVMQYADFARFVAYLSIPIVDYFFGLNIYYIYIVVIISGIALVFHSISEISIIPKIVQKDQLTEANSYIYATQNIAEFIGPIVGGILYASVGYALLLMIDAVTFLISIMSLCLITINYISKAADLCLSDIYSDIKVGIKNILYLPLIKDMLVILVASNLIISPYYIYVVVFVQDVLAGNSTSLGMVFGVASLGALFGSIVTNYLRLKLPWGKLIFITLIIDAMFRFILPFSLTIYLFAIFLAVTYSTQAILNIAIITMRQELTPEVYLGRVNSVFKTAVFAARPVGLFLGGIILESYNSFWSLFFSAILCIILCIFAALRRIVSKE</sequence>
<feature type="transmembrane region" description="Helical" evidence="7">
    <location>
        <begin position="309"/>
        <end position="331"/>
    </location>
</feature>
<dbReference type="Gene3D" id="1.20.1250.20">
    <property type="entry name" value="MFS general substrate transporter like domains"/>
    <property type="match status" value="1"/>
</dbReference>
<dbReference type="GO" id="GO:0022857">
    <property type="term" value="F:transmembrane transporter activity"/>
    <property type="evidence" value="ECO:0007669"/>
    <property type="project" value="InterPro"/>
</dbReference>
<evidence type="ECO:0000256" key="3">
    <source>
        <dbReference type="ARBA" id="ARBA00022475"/>
    </source>
</evidence>
<feature type="transmembrane region" description="Helical" evidence="7">
    <location>
        <begin position="104"/>
        <end position="122"/>
    </location>
</feature>
<feature type="transmembrane region" description="Helical" evidence="7">
    <location>
        <begin position="285"/>
        <end position="303"/>
    </location>
</feature>
<keyword evidence="5 7" id="KW-1133">Transmembrane helix</keyword>
<feature type="transmembrane region" description="Helical" evidence="7">
    <location>
        <begin position="143"/>
        <end position="164"/>
    </location>
</feature>
<evidence type="ECO:0000256" key="7">
    <source>
        <dbReference type="SAM" id="Phobius"/>
    </source>
</evidence>
<dbReference type="Proteomes" id="UP000242752">
    <property type="component" value="Unassembled WGS sequence"/>
</dbReference>
<dbReference type="CDD" id="cd06173">
    <property type="entry name" value="MFS_MefA_like"/>
    <property type="match status" value="1"/>
</dbReference>
<accession>A0A2K3YRI0</accession>
<dbReference type="InterPro" id="IPR036259">
    <property type="entry name" value="MFS_trans_sf"/>
</dbReference>
<evidence type="ECO:0000313" key="9">
    <source>
        <dbReference type="EMBL" id="PNZ28215.1"/>
    </source>
</evidence>
<feature type="transmembrane region" description="Helical" evidence="7">
    <location>
        <begin position="375"/>
        <end position="394"/>
    </location>
</feature>
<dbReference type="Pfam" id="PF05977">
    <property type="entry name" value="MFS_3"/>
    <property type="match status" value="1"/>
</dbReference>
<comment type="caution">
    <text evidence="9">The sequence shown here is derived from an EMBL/GenBank/DDBJ whole genome shotgun (WGS) entry which is preliminary data.</text>
</comment>
<feature type="transmembrane region" description="Helical" evidence="7">
    <location>
        <begin position="45"/>
        <end position="68"/>
    </location>
</feature>
<dbReference type="OrthoDB" id="2276409at2"/>
<evidence type="ECO:0000259" key="8">
    <source>
        <dbReference type="PROSITE" id="PS50850"/>
    </source>
</evidence>
<keyword evidence="6 7" id="KW-0472">Membrane</keyword>
<feature type="transmembrane region" description="Helical" evidence="7">
    <location>
        <begin position="80"/>
        <end position="98"/>
    </location>
</feature>
<comment type="subcellular location">
    <subcellularLocation>
        <location evidence="1">Cell membrane</location>
        <topology evidence="1">Multi-pass membrane protein</topology>
    </subcellularLocation>
</comment>
<dbReference type="InterPro" id="IPR010290">
    <property type="entry name" value="TM_effector"/>
</dbReference>
<gene>
    <name evidence="9" type="ORF">CD122_04885</name>
</gene>
<evidence type="ECO:0000256" key="6">
    <source>
        <dbReference type="ARBA" id="ARBA00023136"/>
    </source>
</evidence>
<name>A0A2K3YRI0_9STAP</name>
<feature type="transmembrane region" description="Helical" evidence="7">
    <location>
        <begin position="12"/>
        <end position="33"/>
    </location>
</feature>
<dbReference type="EMBL" id="PPRF01000027">
    <property type="protein sequence ID" value="PNZ28215.1"/>
    <property type="molecule type" value="Genomic_DNA"/>
</dbReference>
<feature type="transmembrane region" description="Helical" evidence="7">
    <location>
        <begin position="256"/>
        <end position="278"/>
    </location>
</feature>
<keyword evidence="2" id="KW-0813">Transport</keyword>
<dbReference type="AlphaFoldDB" id="A0A2K3YRI0"/>
<keyword evidence="3" id="KW-1003">Cell membrane</keyword>
<evidence type="ECO:0000256" key="4">
    <source>
        <dbReference type="ARBA" id="ARBA00022692"/>
    </source>
</evidence>
<dbReference type="PANTHER" id="PTHR23513">
    <property type="entry name" value="INTEGRAL MEMBRANE EFFLUX PROTEIN-RELATED"/>
    <property type="match status" value="1"/>
</dbReference>
<evidence type="ECO:0000256" key="5">
    <source>
        <dbReference type="ARBA" id="ARBA00022989"/>
    </source>
</evidence>
<feature type="domain" description="Major facilitator superfamily (MFS) profile" evidence="8">
    <location>
        <begin position="11"/>
        <end position="400"/>
    </location>
</feature>
<feature type="transmembrane region" description="Helical" evidence="7">
    <location>
        <begin position="216"/>
        <end position="236"/>
    </location>
</feature>
<proteinExistence type="predicted"/>
<evidence type="ECO:0000313" key="10">
    <source>
        <dbReference type="Proteomes" id="UP000242752"/>
    </source>
</evidence>
<protein>
    <submittedName>
        <fullName evidence="9">MFS transporter</fullName>
    </submittedName>
</protein>
<evidence type="ECO:0000256" key="1">
    <source>
        <dbReference type="ARBA" id="ARBA00004651"/>
    </source>
</evidence>
<feature type="transmembrane region" description="Helical" evidence="7">
    <location>
        <begin position="170"/>
        <end position="195"/>
    </location>
</feature>
<reference evidence="9 10" key="1">
    <citation type="submission" date="2017-08" db="EMBL/GenBank/DDBJ databases">
        <title>Draft genome sequences of 64 type strains of genus Staph aureus.</title>
        <authorList>
            <person name="Cole K."/>
            <person name="Golubchik T."/>
            <person name="Russell J."/>
            <person name="Foster D."/>
            <person name="Llewelyn M."/>
            <person name="Wilson D."/>
            <person name="Crook D."/>
            <person name="Paul J."/>
        </authorList>
    </citation>
    <scope>NUCLEOTIDE SEQUENCE [LARGE SCALE GENOMIC DNA]</scope>
    <source>
        <strain evidence="9 10">DSM 21968</strain>
    </source>
</reference>
<dbReference type="RefSeq" id="WP_103357885.1">
    <property type="nucleotide sequence ID" value="NZ_CP113107.1"/>
</dbReference>
<keyword evidence="4 7" id="KW-0812">Transmembrane</keyword>